<keyword evidence="8 10" id="KW-0675">Receptor</keyword>
<evidence type="ECO:0000256" key="5">
    <source>
        <dbReference type="ARBA" id="ARBA00022725"/>
    </source>
</evidence>
<dbReference type="PANTHER" id="PTHR21137">
    <property type="entry name" value="ODORANT RECEPTOR"/>
    <property type="match status" value="1"/>
</dbReference>
<sequence length="416" mass="48122">MEFFHRLWTKSTQCKALEQSSGKLETLFFESVYRVTYFAGWALLDNTLKYRIYSGILKLAVGFLISCEAWHLVSKSTSLDGIIDNVNVTLMHLIALYRYQNMRANKTIYKKLASAMESPYFDTSTPRRQEMVRFWSQRNERFLKLLLLLGSCTLAAWHIYPLVDDIDYNLMVSARFPFEYQTPIRFPILYIIVLITFNYASLFVMVNDLIMQAHLMHLLCQYTVLGDCFEGIIDDCIGDKNRKDERHIISTDQFREKFLNRLNDLVEQHKFILNNTMELKHSLSIPMLGQLAASAMLICFVSYQAIRTAGPNNVKFFMSLLYLMYNLFELSIFCKWCDEIKLQSENIANSVYCARWERGLTATRGVGACLLLIATRARKPLVLTAGGLFDLSLASYTTLVKTSYSAVTVLRRFQQN</sequence>
<comment type="subcellular location">
    <subcellularLocation>
        <location evidence="1 10">Cell membrane</location>
        <topology evidence="1 10">Multi-pass membrane protein</topology>
    </subcellularLocation>
</comment>
<reference evidence="12" key="1">
    <citation type="submission" date="2025-08" db="UniProtKB">
        <authorList>
            <consortium name="RefSeq"/>
        </authorList>
    </citation>
    <scope>IDENTIFICATION</scope>
    <source>
        <tissue evidence="12">Whole body</tissue>
    </source>
</reference>
<evidence type="ECO:0000256" key="2">
    <source>
        <dbReference type="ARBA" id="ARBA00022475"/>
    </source>
</evidence>
<evidence type="ECO:0000256" key="10">
    <source>
        <dbReference type="RuleBase" id="RU351113"/>
    </source>
</evidence>
<name>A0ABM4AJ88_VANTA</name>
<proteinExistence type="inferred from homology"/>
<feature type="transmembrane region" description="Helical" evidence="10">
    <location>
        <begin position="142"/>
        <end position="163"/>
    </location>
</feature>
<evidence type="ECO:0000313" key="11">
    <source>
        <dbReference type="Proteomes" id="UP001652626"/>
    </source>
</evidence>
<evidence type="ECO:0000256" key="9">
    <source>
        <dbReference type="ARBA" id="ARBA00023224"/>
    </source>
</evidence>
<dbReference type="PANTHER" id="PTHR21137:SF35">
    <property type="entry name" value="ODORANT RECEPTOR 19A-RELATED"/>
    <property type="match status" value="1"/>
</dbReference>
<evidence type="ECO:0000256" key="6">
    <source>
        <dbReference type="ARBA" id="ARBA00022989"/>
    </source>
</evidence>
<gene>
    <name evidence="12" type="primary">LOC135193356</name>
</gene>
<feature type="transmembrane region" description="Helical" evidence="10">
    <location>
        <begin position="183"/>
        <end position="206"/>
    </location>
</feature>
<keyword evidence="6 10" id="KW-1133">Transmembrane helix</keyword>
<keyword evidence="2" id="KW-1003">Cell membrane</keyword>
<dbReference type="InterPro" id="IPR004117">
    <property type="entry name" value="7tm6_olfct_rcpt"/>
</dbReference>
<feature type="transmembrane region" description="Helical" evidence="10">
    <location>
        <begin position="316"/>
        <end position="334"/>
    </location>
</feature>
<evidence type="ECO:0000256" key="3">
    <source>
        <dbReference type="ARBA" id="ARBA00022606"/>
    </source>
</evidence>
<keyword evidence="5 10" id="KW-0552">Olfaction</keyword>
<keyword evidence="7 10" id="KW-0472">Membrane</keyword>
<evidence type="ECO:0000256" key="7">
    <source>
        <dbReference type="ARBA" id="ARBA00023136"/>
    </source>
</evidence>
<evidence type="ECO:0000256" key="1">
    <source>
        <dbReference type="ARBA" id="ARBA00004651"/>
    </source>
</evidence>
<feature type="transmembrane region" description="Helical" evidence="10">
    <location>
        <begin position="283"/>
        <end position="304"/>
    </location>
</feature>
<dbReference type="Pfam" id="PF02949">
    <property type="entry name" value="7tm_6"/>
    <property type="match status" value="1"/>
</dbReference>
<organism evidence="11 12">
    <name type="scientific">Vanessa tameamea</name>
    <name type="common">Kamehameha butterfly</name>
    <dbReference type="NCBI Taxonomy" id="334116"/>
    <lineage>
        <taxon>Eukaryota</taxon>
        <taxon>Metazoa</taxon>
        <taxon>Ecdysozoa</taxon>
        <taxon>Arthropoda</taxon>
        <taxon>Hexapoda</taxon>
        <taxon>Insecta</taxon>
        <taxon>Pterygota</taxon>
        <taxon>Neoptera</taxon>
        <taxon>Endopterygota</taxon>
        <taxon>Lepidoptera</taxon>
        <taxon>Glossata</taxon>
        <taxon>Ditrysia</taxon>
        <taxon>Papilionoidea</taxon>
        <taxon>Nymphalidae</taxon>
        <taxon>Nymphalinae</taxon>
        <taxon>Vanessa</taxon>
    </lineage>
</organism>
<evidence type="ECO:0000256" key="8">
    <source>
        <dbReference type="ARBA" id="ARBA00023170"/>
    </source>
</evidence>
<keyword evidence="3 10" id="KW-0716">Sensory transduction</keyword>
<evidence type="ECO:0000256" key="4">
    <source>
        <dbReference type="ARBA" id="ARBA00022692"/>
    </source>
</evidence>
<protein>
    <recommendedName>
        <fullName evidence="10">Odorant receptor</fullName>
    </recommendedName>
</protein>
<comment type="similarity">
    <text evidence="10">Belongs to the insect chemoreceptor superfamily. Heteromeric odorant receptor channel (TC 1.A.69) family.</text>
</comment>
<accession>A0ABM4AJ88</accession>
<dbReference type="GeneID" id="135193356"/>
<keyword evidence="9 10" id="KW-0807">Transducer</keyword>
<dbReference type="Proteomes" id="UP001652626">
    <property type="component" value="Chromosome 7"/>
</dbReference>
<evidence type="ECO:0000313" key="12">
    <source>
        <dbReference type="RefSeq" id="XP_064071363.1"/>
    </source>
</evidence>
<keyword evidence="11" id="KW-1185">Reference proteome</keyword>
<comment type="caution">
    <text evidence="10">Lacks conserved residue(s) required for the propagation of feature annotation.</text>
</comment>
<keyword evidence="4 10" id="KW-0812">Transmembrane</keyword>
<dbReference type="RefSeq" id="XP_064071363.1">
    <property type="nucleotide sequence ID" value="XM_064215293.1"/>
</dbReference>